<dbReference type="HOGENOM" id="CLU_2730627_0_0_2"/>
<accession>E1QUI9</accession>
<evidence type="ECO:0000313" key="2">
    <source>
        <dbReference type="Proteomes" id="UP000006681"/>
    </source>
</evidence>
<dbReference type="RefSeq" id="WP_013336833.1">
    <property type="nucleotide sequence ID" value="NC_014537.1"/>
</dbReference>
<protein>
    <submittedName>
        <fullName evidence="1">Uncharacterized protein</fullName>
    </submittedName>
</protein>
<dbReference type="EMBL" id="CP002100">
    <property type="protein sequence ID" value="ADN51108.1"/>
    <property type="molecule type" value="Genomic_DNA"/>
</dbReference>
<dbReference type="AlphaFoldDB" id="E1QUI9"/>
<organism evidence="1 2">
    <name type="scientific">Vulcanisaeta distributa (strain DSM 14429 / JCM 11212 / NBRC 100878 / IC-017)</name>
    <dbReference type="NCBI Taxonomy" id="572478"/>
    <lineage>
        <taxon>Archaea</taxon>
        <taxon>Thermoproteota</taxon>
        <taxon>Thermoprotei</taxon>
        <taxon>Thermoproteales</taxon>
        <taxon>Thermoproteaceae</taxon>
        <taxon>Vulcanisaeta</taxon>
    </lineage>
</organism>
<keyword evidence="2" id="KW-1185">Reference proteome</keyword>
<proteinExistence type="predicted"/>
<dbReference type="KEGG" id="vdi:Vdis_1734"/>
<reference evidence="2" key="2">
    <citation type="journal article" date="2010" name="Stand. Genomic Sci.">
        <title>Complete genome sequence of Vulcanisaeta distributa type strain (IC-017T).</title>
        <authorList>
            <person name="Mavromatis K."/>
            <person name="Sikorski J."/>
            <person name="Pabst E."/>
            <person name="Teshima H."/>
            <person name="Lapidus A."/>
            <person name="Lucas S."/>
            <person name="Nolan M."/>
            <person name="Glavina Del Rio T."/>
            <person name="Cheng J."/>
            <person name="Bruce D."/>
            <person name="Goodwin L."/>
            <person name="Pitluck S."/>
            <person name="Liolios K."/>
            <person name="Ivanova N."/>
            <person name="Mikhailova N."/>
            <person name="Pati A."/>
            <person name="Chen A."/>
            <person name="Palaniappan K."/>
            <person name="Land M."/>
            <person name="Hauser L."/>
            <person name="Chang Y."/>
            <person name="Jeffries C."/>
            <person name="Rohde M."/>
            <person name="Spring S."/>
            <person name="Goker M."/>
            <person name="Wirth R."/>
            <person name="Woyke T."/>
            <person name="Bristow J."/>
            <person name="Eisen J."/>
            <person name="Markowitz V."/>
            <person name="Hugenholtz P."/>
            <person name="Klenk H."/>
            <person name="Kyrpides N."/>
        </authorList>
    </citation>
    <scope>NUCLEOTIDE SEQUENCE [LARGE SCALE GENOMIC DNA]</scope>
    <source>
        <strain evidence="2">DSM 14429 / JCM 11212 / NBRC 100878 / IC-017</strain>
    </source>
</reference>
<dbReference type="Proteomes" id="UP000006681">
    <property type="component" value="Chromosome"/>
</dbReference>
<dbReference type="STRING" id="572478.Vdis_1734"/>
<dbReference type="GeneID" id="9752677"/>
<dbReference type="eggNOG" id="arCOG10122">
    <property type="taxonomic scope" value="Archaea"/>
</dbReference>
<gene>
    <name evidence="1" type="ordered locus">Vdis_1734</name>
</gene>
<reference evidence="1 2" key="1">
    <citation type="journal article" date="2010" name="Stand. Genomic Sci.">
        <title>Complete genome sequence of Vulcanisaeta distributa type strain (IC-017).</title>
        <authorList>
            <person name="Mavromatis K."/>
            <person name="Sikorski J."/>
            <person name="Pabst E."/>
            <person name="Teshima H."/>
            <person name="Lapidus A."/>
            <person name="Lucas S."/>
            <person name="Nolan M."/>
            <person name="Glavina Del Rio T."/>
            <person name="Cheng J.F."/>
            <person name="Bruce D."/>
            <person name="Goodwin L."/>
            <person name="Pitluck S."/>
            <person name="Liolios K."/>
            <person name="Ivanova N."/>
            <person name="Mikhailova N."/>
            <person name="Pati A."/>
            <person name="Chen A."/>
            <person name="Palaniappan K."/>
            <person name="Land M."/>
            <person name="Hauser L."/>
            <person name="Chang Y.J."/>
            <person name="Jeffries C.D."/>
            <person name="Rohde M."/>
            <person name="Spring S."/>
            <person name="Goker M."/>
            <person name="Wirth R."/>
            <person name="Woyke T."/>
            <person name="Bristow J."/>
            <person name="Eisen J.A."/>
            <person name="Markowitz V."/>
            <person name="Hugenholtz P."/>
            <person name="Klenk H.P."/>
            <person name="Kyrpides N.C."/>
        </authorList>
    </citation>
    <scope>NUCLEOTIDE SEQUENCE [LARGE SCALE GENOMIC DNA]</scope>
    <source>
        <strain evidence="2">DSM 14429 / JCM 11212 / NBRC 100878 / IC-017</strain>
    </source>
</reference>
<name>E1QUI9_VULDI</name>
<evidence type="ECO:0000313" key="1">
    <source>
        <dbReference type="EMBL" id="ADN51108.1"/>
    </source>
</evidence>
<sequence length="71" mass="8358">MIPQRDIKGILSSIPYYSLNPYVNKCPSCGSVMVIDGEWVREDNRHRVKLIERSLTCPNCKVRIRQYIYLQ</sequence>